<reference evidence="2 4" key="2">
    <citation type="journal article" date="2020" name="Int. J. Syst. Evol. Microbiol.">
        <title>Vagococcus xieshaowenii sp. nov., isolated from snow finch (Montifringilla taczanowskii) cloacal content.</title>
        <authorList>
            <person name="Ge Y."/>
            <person name="Yang J."/>
            <person name="Lai X.H."/>
            <person name="Zhang G."/>
            <person name="Jin D."/>
            <person name="Lu S."/>
            <person name="Wang B."/>
            <person name="Huang Y."/>
            <person name="Huang Y."/>
            <person name="Ren Z."/>
            <person name="Zhang X."/>
            <person name="Xu J."/>
        </authorList>
    </citation>
    <scope>NUCLEOTIDE SEQUENCE [LARGE SCALE GENOMIC DNA]</scope>
    <source>
        <strain evidence="2">Personal::cf-49</strain>
        <strain evidence="4">personal::cf-49</strain>
    </source>
</reference>
<gene>
    <name evidence="3" type="ORF">E4031_01000</name>
    <name evidence="2" type="ORF">E4Z98_06575</name>
</gene>
<organism evidence="3 5">
    <name type="scientific">Vagococcus xieshaowenii</name>
    <dbReference type="NCBI Taxonomy" id="2562451"/>
    <lineage>
        <taxon>Bacteria</taxon>
        <taxon>Bacillati</taxon>
        <taxon>Bacillota</taxon>
        <taxon>Bacilli</taxon>
        <taxon>Lactobacillales</taxon>
        <taxon>Enterococcaceae</taxon>
        <taxon>Vagococcus</taxon>
    </lineage>
</organism>
<keyword evidence="1" id="KW-0812">Transmembrane</keyword>
<keyword evidence="1" id="KW-0472">Membrane</keyword>
<dbReference type="Proteomes" id="UP000297725">
    <property type="component" value="Unassembled WGS sequence"/>
</dbReference>
<name>A0AAJ5EH43_9ENTE</name>
<dbReference type="Proteomes" id="UP000296883">
    <property type="component" value="Chromosome"/>
</dbReference>
<sequence length="125" mass="15084">MNTMTPMLFFWIFYPFIMMSASHFIVKRWSLLQRYQLRTSDIATPLLFIGLHYLSDEIFSISITPYMFMIVCIIGIVIAVMHAYFYGDIHYKFYFKMFWRFTFLISLLVYSFLIVYGLIRLINGF</sequence>
<dbReference type="EMBL" id="SRHU01000005">
    <property type="protein sequence ID" value="TFZ43177.1"/>
    <property type="molecule type" value="Genomic_DNA"/>
</dbReference>
<dbReference type="AlphaFoldDB" id="A0AAJ5EH43"/>
<reference evidence="3 5" key="1">
    <citation type="submission" date="2019-03" db="EMBL/GenBank/DDBJ databases">
        <title>Vagococcus sp. was isolated fron gut of Carduelis flavirostris.</title>
        <authorList>
            <person name="Ge Y."/>
        </authorList>
    </citation>
    <scope>NUCLEOTIDE SEQUENCE [LARGE SCALE GENOMIC DNA]</scope>
    <source>
        <strain evidence="3 5">CF-210</strain>
    </source>
</reference>
<protein>
    <submittedName>
        <fullName evidence="3">DUF3397 domain-containing protein</fullName>
    </submittedName>
</protein>
<evidence type="ECO:0000313" key="2">
    <source>
        <dbReference type="EMBL" id="QCA28996.1"/>
    </source>
</evidence>
<keyword evidence="4" id="KW-1185">Reference proteome</keyword>
<dbReference type="EMBL" id="CP038865">
    <property type="protein sequence ID" value="QCA28996.1"/>
    <property type="molecule type" value="Genomic_DNA"/>
</dbReference>
<evidence type="ECO:0000256" key="1">
    <source>
        <dbReference type="SAM" id="Phobius"/>
    </source>
</evidence>
<evidence type="ECO:0000313" key="3">
    <source>
        <dbReference type="EMBL" id="TFZ43177.1"/>
    </source>
</evidence>
<dbReference type="Pfam" id="PF11877">
    <property type="entry name" value="DUF3397"/>
    <property type="match status" value="1"/>
</dbReference>
<feature type="transmembrane region" description="Helical" evidence="1">
    <location>
        <begin position="98"/>
        <end position="119"/>
    </location>
</feature>
<feature type="transmembrane region" description="Helical" evidence="1">
    <location>
        <begin position="66"/>
        <end position="86"/>
    </location>
</feature>
<evidence type="ECO:0000313" key="5">
    <source>
        <dbReference type="Proteomes" id="UP000297725"/>
    </source>
</evidence>
<evidence type="ECO:0000313" key="4">
    <source>
        <dbReference type="Proteomes" id="UP000296883"/>
    </source>
</evidence>
<dbReference type="RefSeq" id="WP_135253465.1">
    <property type="nucleotide sequence ID" value="NZ_CP038865.1"/>
</dbReference>
<feature type="transmembrane region" description="Helical" evidence="1">
    <location>
        <begin position="6"/>
        <end position="25"/>
    </location>
</feature>
<proteinExistence type="predicted"/>
<keyword evidence="1" id="KW-1133">Transmembrane helix</keyword>
<accession>A0AAJ5EH43</accession>
<dbReference type="InterPro" id="IPR024515">
    <property type="entry name" value="DUF3397"/>
</dbReference>